<sequence length="192" mass="21053">MPPFLSPLYHRTGHLLPLSITALFIGTASPPPPWQPTLSFSIETSNSDKTPHIPQSRALNPSVGTSMCMTKMAVNAMEPKPLRTARSSSLRNSKSSSLGINFTSINFAGYNSSQNNYSSKESLSTQPSLSRLKDQLLPINPNIYHFSEIRVATNDLFARRFSSAWIRSLIKALVSVSISNASNQSLIEALLM</sequence>
<reference evidence="1 2" key="1">
    <citation type="submission" date="2017-11" db="EMBL/GenBank/DDBJ databases">
        <title>De-novo sequencing of pomegranate (Punica granatum L.) genome.</title>
        <authorList>
            <person name="Akparov Z."/>
            <person name="Amiraslanov A."/>
            <person name="Hajiyeva S."/>
            <person name="Abbasov M."/>
            <person name="Kaur K."/>
            <person name="Hamwieh A."/>
            <person name="Solovyev V."/>
            <person name="Salamov A."/>
            <person name="Braich B."/>
            <person name="Kosarev P."/>
            <person name="Mahmoud A."/>
            <person name="Hajiyev E."/>
            <person name="Babayeva S."/>
            <person name="Izzatullayeva V."/>
            <person name="Mammadov A."/>
            <person name="Mammadov A."/>
            <person name="Sharifova S."/>
            <person name="Ojaghi J."/>
            <person name="Eynullazada K."/>
            <person name="Bayramov B."/>
            <person name="Abdulazimova A."/>
            <person name="Shahmuradov I."/>
        </authorList>
    </citation>
    <scope>NUCLEOTIDE SEQUENCE [LARGE SCALE GENOMIC DNA]</scope>
    <source>
        <strain evidence="2">cv. AG2017</strain>
        <tissue evidence="1">Leaf</tissue>
    </source>
</reference>
<dbReference type="Proteomes" id="UP000233551">
    <property type="component" value="Unassembled WGS sequence"/>
</dbReference>
<evidence type="ECO:0000313" key="2">
    <source>
        <dbReference type="Proteomes" id="UP000233551"/>
    </source>
</evidence>
<proteinExistence type="predicted"/>
<organism evidence="1 2">
    <name type="scientific">Punica granatum</name>
    <name type="common">Pomegranate</name>
    <dbReference type="NCBI Taxonomy" id="22663"/>
    <lineage>
        <taxon>Eukaryota</taxon>
        <taxon>Viridiplantae</taxon>
        <taxon>Streptophyta</taxon>
        <taxon>Embryophyta</taxon>
        <taxon>Tracheophyta</taxon>
        <taxon>Spermatophyta</taxon>
        <taxon>Magnoliopsida</taxon>
        <taxon>eudicotyledons</taxon>
        <taxon>Gunneridae</taxon>
        <taxon>Pentapetalae</taxon>
        <taxon>rosids</taxon>
        <taxon>malvids</taxon>
        <taxon>Myrtales</taxon>
        <taxon>Lythraceae</taxon>
        <taxon>Punica</taxon>
    </lineage>
</organism>
<evidence type="ECO:0000313" key="1">
    <source>
        <dbReference type="EMBL" id="PKI70922.1"/>
    </source>
</evidence>
<keyword evidence="2" id="KW-1185">Reference proteome</keyword>
<dbReference type="AlphaFoldDB" id="A0A2I0KR16"/>
<protein>
    <submittedName>
        <fullName evidence="1">Uncharacterized protein</fullName>
    </submittedName>
</protein>
<dbReference type="EMBL" id="PGOL01000414">
    <property type="protein sequence ID" value="PKI70922.1"/>
    <property type="molecule type" value="Genomic_DNA"/>
</dbReference>
<dbReference type="STRING" id="22663.A0A2I0KR16"/>
<name>A0A2I0KR16_PUNGR</name>
<accession>A0A2I0KR16</accession>
<comment type="caution">
    <text evidence="1">The sequence shown here is derived from an EMBL/GenBank/DDBJ whole genome shotgun (WGS) entry which is preliminary data.</text>
</comment>
<dbReference type="PANTHER" id="PTHR46863:SF1">
    <property type="entry name" value="PROTEIN KINASE SUPERFAMILY PROTEIN"/>
    <property type="match status" value="1"/>
</dbReference>
<dbReference type="PANTHER" id="PTHR46863">
    <property type="entry name" value="OS09G0572100 PROTEIN"/>
    <property type="match status" value="1"/>
</dbReference>
<gene>
    <name evidence="1" type="ORF">CRG98_008655</name>
</gene>